<feature type="compositionally biased region" description="Polar residues" evidence="1">
    <location>
        <begin position="59"/>
        <end position="69"/>
    </location>
</feature>
<keyword evidence="3" id="KW-1185">Reference proteome</keyword>
<feature type="compositionally biased region" description="Basic and acidic residues" evidence="1">
    <location>
        <begin position="130"/>
        <end position="150"/>
    </location>
</feature>
<dbReference type="EMBL" id="JAGKQH010000018">
    <property type="protein sequence ID" value="KAG6573487.1"/>
    <property type="molecule type" value="Genomic_DNA"/>
</dbReference>
<comment type="caution">
    <text evidence="2">The sequence shown here is derived from an EMBL/GenBank/DDBJ whole genome shotgun (WGS) entry which is preliminary data.</text>
</comment>
<protein>
    <submittedName>
        <fullName evidence="2">Uncharacterized protein</fullName>
    </submittedName>
</protein>
<dbReference type="PANTHER" id="PTHR31903:SF6">
    <property type="entry name" value="F12F1.11-RELATED"/>
    <property type="match status" value="1"/>
</dbReference>
<name>A0AAV6M1W5_9ROSI</name>
<dbReference type="AlphaFoldDB" id="A0AAV6M1W5"/>
<gene>
    <name evidence="2" type="ORF">SDJN03_27374</name>
</gene>
<feature type="region of interest" description="Disordered" evidence="1">
    <location>
        <begin position="51"/>
        <end position="73"/>
    </location>
</feature>
<evidence type="ECO:0000313" key="2">
    <source>
        <dbReference type="EMBL" id="KAG6573487.1"/>
    </source>
</evidence>
<evidence type="ECO:0000256" key="1">
    <source>
        <dbReference type="SAM" id="MobiDB-lite"/>
    </source>
</evidence>
<feature type="non-terminal residue" evidence="2">
    <location>
        <position position="1"/>
    </location>
</feature>
<accession>A0AAV6M1W5</accession>
<dbReference type="PANTHER" id="PTHR31903">
    <property type="entry name" value="F12F1.11-RELATED"/>
    <property type="match status" value="1"/>
</dbReference>
<reference evidence="2 3" key="1">
    <citation type="journal article" date="2021" name="Hortic Res">
        <title>The domestication of Cucurbita argyrosperma as revealed by the genome of its wild relative.</title>
        <authorList>
            <person name="Barrera-Redondo J."/>
            <person name="Sanchez-de la Vega G."/>
            <person name="Aguirre-Liguori J.A."/>
            <person name="Castellanos-Morales G."/>
            <person name="Gutierrez-Guerrero Y.T."/>
            <person name="Aguirre-Dugua X."/>
            <person name="Aguirre-Planter E."/>
            <person name="Tenaillon M.I."/>
            <person name="Lira-Saade R."/>
            <person name="Eguiarte L.E."/>
        </authorList>
    </citation>
    <scope>NUCLEOTIDE SEQUENCE [LARGE SCALE GENOMIC DNA]</scope>
    <source>
        <strain evidence="2">JBR-2021</strain>
    </source>
</reference>
<dbReference type="Proteomes" id="UP000685013">
    <property type="component" value="Chromosome 18"/>
</dbReference>
<organism evidence="2 3">
    <name type="scientific">Cucurbita argyrosperma subsp. sororia</name>
    <dbReference type="NCBI Taxonomy" id="37648"/>
    <lineage>
        <taxon>Eukaryota</taxon>
        <taxon>Viridiplantae</taxon>
        <taxon>Streptophyta</taxon>
        <taxon>Embryophyta</taxon>
        <taxon>Tracheophyta</taxon>
        <taxon>Spermatophyta</taxon>
        <taxon>Magnoliopsida</taxon>
        <taxon>eudicotyledons</taxon>
        <taxon>Gunneridae</taxon>
        <taxon>Pentapetalae</taxon>
        <taxon>rosids</taxon>
        <taxon>fabids</taxon>
        <taxon>Cucurbitales</taxon>
        <taxon>Cucurbitaceae</taxon>
        <taxon>Cucurbiteae</taxon>
        <taxon>Cucurbita</taxon>
    </lineage>
</organism>
<feature type="region of interest" description="Disordered" evidence="1">
    <location>
        <begin position="118"/>
        <end position="164"/>
    </location>
</feature>
<proteinExistence type="predicted"/>
<feature type="compositionally biased region" description="Acidic residues" evidence="1">
    <location>
        <begin position="151"/>
        <end position="161"/>
    </location>
</feature>
<evidence type="ECO:0000313" key="3">
    <source>
        <dbReference type="Proteomes" id="UP000685013"/>
    </source>
</evidence>
<sequence length="186" mass="21096">MDRREEERSTHRRQSPTTSRFLPAAILTLAAALTSEDRQVLAYLISSADKNYSGHRGKCSQQKPTTTPSAKFGSDHSPAFSCGCFRCYTRYWVRWDSSPNREVIHEIIEAYEEKLAETQKGKRNKKERKKRNEGIEEKGRLIEEKGRLTEESEGAGDGGEEAAEKGAVRKIVKFIGETIWGGYFMS</sequence>